<evidence type="ECO:0000313" key="2">
    <source>
        <dbReference type="Proteomes" id="UP000308886"/>
    </source>
</evidence>
<dbReference type="EMBL" id="SRZC01000002">
    <property type="protein sequence ID" value="TGX83980.1"/>
    <property type="molecule type" value="Genomic_DNA"/>
</dbReference>
<evidence type="ECO:0000313" key="1">
    <source>
        <dbReference type="EMBL" id="TGX83980.1"/>
    </source>
</evidence>
<name>A0AC61QTN9_9BACT</name>
<organism evidence="1 2">
    <name type="scientific">Palleniella muris</name>
    <dbReference type="NCBI Taxonomy" id="3038145"/>
    <lineage>
        <taxon>Bacteria</taxon>
        <taxon>Pseudomonadati</taxon>
        <taxon>Bacteroidota</taxon>
        <taxon>Bacteroidia</taxon>
        <taxon>Bacteroidales</taxon>
        <taxon>Prevotellaceae</taxon>
        <taxon>Palleniella</taxon>
    </lineage>
</organism>
<proteinExistence type="predicted"/>
<reference evidence="1" key="1">
    <citation type="submission" date="2019-04" db="EMBL/GenBank/DDBJ databases">
        <title>Microbes associate with the intestines of laboratory mice.</title>
        <authorList>
            <person name="Navarre W."/>
            <person name="Wong E."/>
            <person name="Huang K."/>
            <person name="Tropini C."/>
            <person name="Ng K."/>
            <person name="Yu B."/>
        </authorList>
    </citation>
    <scope>NUCLEOTIDE SEQUENCE</scope>
    <source>
        <strain evidence="1">NM73_A23</strain>
    </source>
</reference>
<protein>
    <submittedName>
        <fullName evidence="1">M23 family metallopeptidase</fullName>
    </submittedName>
</protein>
<gene>
    <name evidence="1" type="ORF">E5358_02075</name>
</gene>
<dbReference type="Proteomes" id="UP000308886">
    <property type="component" value="Unassembled WGS sequence"/>
</dbReference>
<accession>A0AC61QTN9</accession>
<sequence>MLRNLLLMTGLGCCMAASAQFHTITPHAARYRIERVTQGTVGKTKEITEEAASAESSADTASMRKQWIDSYLSVSYPLKEIFVTSPFGVRTDPFTKKRRKHNGLDLKADRCETYAMMHGIVVKVGQDKVSGKYVTVRHGDFSVSYCHLSEWRVKKGDCVRPGEVVGISGNTGRSTGPHLHLTVRMGRRHIDPGVLLQFIDETRQQALEKLSDYNR</sequence>
<keyword evidence="2" id="KW-1185">Reference proteome</keyword>
<comment type="caution">
    <text evidence="1">The sequence shown here is derived from an EMBL/GenBank/DDBJ whole genome shotgun (WGS) entry which is preliminary data.</text>
</comment>